<organism evidence="2 3">
    <name type="scientific">Danionella cerebrum</name>
    <dbReference type="NCBI Taxonomy" id="2873325"/>
    <lineage>
        <taxon>Eukaryota</taxon>
        <taxon>Metazoa</taxon>
        <taxon>Chordata</taxon>
        <taxon>Craniata</taxon>
        <taxon>Vertebrata</taxon>
        <taxon>Euteleostomi</taxon>
        <taxon>Actinopterygii</taxon>
        <taxon>Neopterygii</taxon>
        <taxon>Teleostei</taxon>
        <taxon>Ostariophysi</taxon>
        <taxon>Cypriniformes</taxon>
        <taxon>Danionidae</taxon>
        <taxon>Danioninae</taxon>
        <taxon>Danionella</taxon>
    </lineage>
</organism>
<proteinExistence type="predicted"/>
<dbReference type="AlphaFoldDB" id="A0A553R355"/>
<sequence length="330" mass="37392">MTTSFSSEVKIFLPLDDEACFCSPSKMIRVMRVFHPTADQSLYEDLDLQVVWSTRPQSNCHMLFLTGCSTTISDVITLTEETNRYEQDDLDNNQYKSLDVDILNVFEETWGFFSKNEGCGKCVRSADARSWLLTVHHYKKHTNVGPKGQSEQTRHIKPLHHSHLCIKTHREGTGPATQTRKVKVKYVQSYMHYSTSRSKFLGLASNAMFQLMKQHLCLFKHKPNSKFLVTGSRNYLLLQTHGIPEVDGQLTNVKKDMLEGHLCVQGVHLSQCPLHEGSSSSDLSSSSESNPDSMNSSTLRSSNFLQDHKSFKHSKMISTLTQVQEALVTI</sequence>
<feature type="compositionally biased region" description="Low complexity" evidence="1">
    <location>
        <begin position="278"/>
        <end position="297"/>
    </location>
</feature>
<evidence type="ECO:0000313" key="3">
    <source>
        <dbReference type="Proteomes" id="UP000316079"/>
    </source>
</evidence>
<name>A0A553R355_9TELE</name>
<accession>A0A553R355</accession>
<evidence type="ECO:0000313" key="2">
    <source>
        <dbReference type="EMBL" id="TRY96622.1"/>
    </source>
</evidence>
<protein>
    <submittedName>
        <fullName evidence="2">Uncharacterized protein</fullName>
    </submittedName>
</protein>
<gene>
    <name evidence="2" type="ORF">DNTS_024248</name>
</gene>
<dbReference type="EMBL" id="SRMA01025274">
    <property type="protein sequence ID" value="TRY96622.1"/>
    <property type="molecule type" value="Genomic_DNA"/>
</dbReference>
<feature type="region of interest" description="Disordered" evidence="1">
    <location>
        <begin position="275"/>
        <end position="300"/>
    </location>
</feature>
<dbReference type="Proteomes" id="UP000316079">
    <property type="component" value="Unassembled WGS sequence"/>
</dbReference>
<reference evidence="2 3" key="1">
    <citation type="journal article" date="2019" name="Sci. Data">
        <title>Hybrid genome assembly and annotation of Danionella translucida.</title>
        <authorList>
            <person name="Kadobianskyi M."/>
            <person name="Schulze L."/>
            <person name="Schuelke M."/>
            <person name="Judkewitz B."/>
        </authorList>
    </citation>
    <scope>NUCLEOTIDE SEQUENCE [LARGE SCALE GENOMIC DNA]</scope>
    <source>
        <strain evidence="2 3">Bolton</strain>
    </source>
</reference>
<keyword evidence="3" id="KW-1185">Reference proteome</keyword>
<evidence type="ECO:0000256" key="1">
    <source>
        <dbReference type="SAM" id="MobiDB-lite"/>
    </source>
</evidence>
<comment type="caution">
    <text evidence="2">The sequence shown here is derived from an EMBL/GenBank/DDBJ whole genome shotgun (WGS) entry which is preliminary data.</text>
</comment>